<accession>A0A7D9J8M3</accession>
<evidence type="ECO:0000313" key="1">
    <source>
        <dbReference type="EMBL" id="CAB4024477.1"/>
    </source>
</evidence>
<proteinExistence type="predicted"/>
<comment type="caution">
    <text evidence="1">The sequence shown here is derived from an EMBL/GenBank/DDBJ whole genome shotgun (WGS) entry which is preliminary data.</text>
</comment>
<evidence type="ECO:0000313" key="2">
    <source>
        <dbReference type="Proteomes" id="UP001152795"/>
    </source>
</evidence>
<feature type="non-terminal residue" evidence="1">
    <location>
        <position position="155"/>
    </location>
</feature>
<organism evidence="1 2">
    <name type="scientific">Paramuricea clavata</name>
    <name type="common">Red gorgonian</name>
    <name type="synonym">Violescent sea-whip</name>
    <dbReference type="NCBI Taxonomy" id="317549"/>
    <lineage>
        <taxon>Eukaryota</taxon>
        <taxon>Metazoa</taxon>
        <taxon>Cnidaria</taxon>
        <taxon>Anthozoa</taxon>
        <taxon>Octocorallia</taxon>
        <taxon>Malacalcyonacea</taxon>
        <taxon>Plexauridae</taxon>
        <taxon>Paramuricea</taxon>
    </lineage>
</organism>
<sequence length="155" mass="18008">MCETRKSTLRYEHNSNLNYIDNQQDRLVPAIRGFKIASLNITSLPKHIDELRICMNDKEIDVLAINETRMDDSVPIESIAIQGYNWISKNRNRSGGGIGFFIRDSINFRPRTDLNNHDIEILTIQISKHNVKPFLITTWYRPPNDPIDTLIDLRT</sequence>
<dbReference type="EMBL" id="CACRXK020013057">
    <property type="protein sequence ID" value="CAB4024477.1"/>
    <property type="molecule type" value="Genomic_DNA"/>
</dbReference>
<keyword evidence="1" id="KW-0808">Transferase</keyword>
<dbReference type="SUPFAM" id="SSF56219">
    <property type="entry name" value="DNase I-like"/>
    <property type="match status" value="1"/>
</dbReference>
<name>A0A7D9J8M3_PARCT</name>
<reference evidence="1" key="1">
    <citation type="submission" date="2020-04" db="EMBL/GenBank/DDBJ databases">
        <authorList>
            <person name="Alioto T."/>
            <person name="Alioto T."/>
            <person name="Gomez Garrido J."/>
        </authorList>
    </citation>
    <scope>NUCLEOTIDE SEQUENCE</scope>
    <source>
        <strain evidence="1">A484AB</strain>
    </source>
</reference>
<keyword evidence="1" id="KW-0548">Nucleotidyltransferase</keyword>
<dbReference type="GO" id="GO:0003964">
    <property type="term" value="F:RNA-directed DNA polymerase activity"/>
    <property type="evidence" value="ECO:0007669"/>
    <property type="project" value="UniProtKB-KW"/>
</dbReference>
<keyword evidence="2" id="KW-1185">Reference proteome</keyword>
<dbReference type="InterPro" id="IPR036691">
    <property type="entry name" value="Endo/exonu/phosph_ase_sf"/>
</dbReference>
<dbReference type="PANTHER" id="PTHR36191">
    <property type="entry name" value="ENDO/EXONUCLEASE/PHOSPHATASE DOMAIN-CONTAINING PROTEIN-RELATED"/>
    <property type="match status" value="1"/>
</dbReference>
<dbReference type="PANTHER" id="PTHR36191:SF11">
    <property type="entry name" value="BRCT DOMAIN-CONTAINING PROTEIN"/>
    <property type="match status" value="1"/>
</dbReference>
<protein>
    <submittedName>
        <fullName evidence="1">RNA-directed DNA polymerase from transposon BS</fullName>
    </submittedName>
</protein>
<keyword evidence="1" id="KW-0695">RNA-directed DNA polymerase</keyword>
<dbReference type="Gene3D" id="3.60.10.10">
    <property type="entry name" value="Endonuclease/exonuclease/phosphatase"/>
    <property type="match status" value="1"/>
</dbReference>
<dbReference type="AlphaFoldDB" id="A0A7D9J8M3"/>
<gene>
    <name evidence="1" type="ORF">PACLA_8A024143</name>
</gene>
<dbReference type="OrthoDB" id="5982747at2759"/>
<dbReference type="Proteomes" id="UP001152795">
    <property type="component" value="Unassembled WGS sequence"/>
</dbReference>